<evidence type="ECO:0000259" key="9">
    <source>
        <dbReference type="Pfam" id="PF01648"/>
    </source>
</evidence>
<accession>R7VKZ3</accession>
<comment type="similarity">
    <text evidence="1">Belongs to the P-Pant transferase superfamily. AcpS family.</text>
</comment>
<proteinExistence type="inferred from homology"/>
<dbReference type="OMA" id="WVFEESL"/>
<evidence type="ECO:0000256" key="3">
    <source>
        <dbReference type="ARBA" id="ARBA00016301"/>
    </source>
</evidence>
<dbReference type="EMBL" id="AMQN01003947">
    <property type="status" value="NOT_ANNOTATED_CDS"/>
    <property type="molecule type" value="Genomic_DNA"/>
</dbReference>
<name>R7VKZ3_CAPTE</name>
<dbReference type="GO" id="GO:0005829">
    <property type="term" value="C:cytosol"/>
    <property type="evidence" value="ECO:0007669"/>
    <property type="project" value="TreeGrafter"/>
</dbReference>
<reference evidence="13" key="1">
    <citation type="submission" date="2012-12" db="EMBL/GenBank/DDBJ databases">
        <authorList>
            <person name="Hellsten U."/>
            <person name="Grimwood J."/>
            <person name="Chapman J.A."/>
            <person name="Shapiro H."/>
            <person name="Aerts A."/>
            <person name="Otillar R.P."/>
            <person name="Terry A.Y."/>
            <person name="Boore J.L."/>
            <person name="Simakov O."/>
            <person name="Marletaz F."/>
            <person name="Cho S.-J."/>
            <person name="Edsinger-Gonzales E."/>
            <person name="Havlak P."/>
            <person name="Kuo D.-H."/>
            <person name="Larsson T."/>
            <person name="Lv J."/>
            <person name="Arendt D."/>
            <person name="Savage R."/>
            <person name="Osoegawa K."/>
            <person name="de Jong P."/>
            <person name="Lindberg D.R."/>
            <person name="Seaver E.C."/>
            <person name="Weisblat D.A."/>
            <person name="Putnam N.H."/>
            <person name="Grigoriev I.V."/>
            <person name="Rokhsar D.S."/>
        </authorList>
    </citation>
    <scope>NUCLEOTIDE SEQUENCE</scope>
    <source>
        <strain evidence="13">I ESC-2004</strain>
    </source>
</reference>
<reference evidence="12" key="3">
    <citation type="submission" date="2015-06" db="UniProtKB">
        <authorList>
            <consortium name="EnsemblMetazoa"/>
        </authorList>
    </citation>
    <scope>IDENTIFICATION</scope>
</reference>
<evidence type="ECO:0000256" key="4">
    <source>
        <dbReference type="ARBA" id="ARBA00022679"/>
    </source>
</evidence>
<dbReference type="EMBL" id="KB292298">
    <property type="protein sequence ID" value="ELU17821.1"/>
    <property type="molecule type" value="Genomic_DNA"/>
</dbReference>
<dbReference type="GO" id="GO:0019878">
    <property type="term" value="P:lysine biosynthetic process via aminoadipic acid"/>
    <property type="evidence" value="ECO:0007669"/>
    <property type="project" value="TreeGrafter"/>
</dbReference>
<dbReference type="InterPro" id="IPR055066">
    <property type="entry name" value="AASDHPPT_N"/>
</dbReference>
<dbReference type="SUPFAM" id="SSF56214">
    <property type="entry name" value="4'-phosphopantetheinyl transferase"/>
    <property type="match status" value="2"/>
</dbReference>
<evidence type="ECO:0000256" key="7">
    <source>
        <dbReference type="ARBA" id="ARBA00048641"/>
    </source>
</evidence>
<dbReference type="GO" id="GO:0000287">
    <property type="term" value="F:magnesium ion binding"/>
    <property type="evidence" value="ECO:0007669"/>
    <property type="project" value="InterPro"/>
</dbReference>
<dbReference type="InterPro" id="IPR008278">
    <property type="entry name" value="4-PPantetheinyl_Trfase_dom"/>
</dbReference>
<dbReference type="FunFam" id="3.90.470.20:FF:000003">
    <property type="entry name" value="L-aminoadipate-semialdehyde dehydrogenase-phosphopantetheinyl transferase"/>
    <property type="match status" value="1"/>
</dbReference>
<keyword evidence="4" id="KW-0808">Transferase</keyword>
<dbReference type="GO" id="GO:0008897">
    <property type="term" value="F:holo-[acyl-carrier-protein] synthase activity"/>
    <property type="evidence" value="ECO:0007669"/>
    <property type="project" value="UniProtKB-EC"/>
</dbReference>
<dbReference type="FunCoup" id="R7VKZ3">
    <property type="interactions" value="756"/>
</dbReference>
<dbReference type="EMBL" id="AMQN01003946">
    <property type="status" value="NOT_ANNOTATED_CDS"/>
    <property type="molecule type" value="Genomic_DNA"/>
</dbReference>
<keyword evidence="13" id="KW-1185">Reference proteome</keyword>
<organism evidence="11">
    <name type="scientific">Capitella teleta</name>
    <name type="common">Polychaete worm</name>
    <dbReference type="NCBI Taxonomy" id="283909"/>
    <lineage>
        <taxon>Eukaryota</taxon>
        <taxon>Metazoa</taxon>
        <taxon>Spiralia</taxon>
        <taxon>Lophotrochozoa</taxon>
        <taxon>Annelida</taxon>
        <taxon>Polychaeta</taxon>
        <taxon>Sedentaria</taxon>
        <taxon>Scolecida</taxon>
        <taxon>Capitellidae</taxon>
        <taxon>Capitella</taxon>
    </lineage>
</organism>
<feature type="domain" description="4'-phosphopantetheinyl transferase" evidence="9">
    <location>
        <begin position="117"/>
        <end position="235"/>
    </location>
</feature>
<sequence>MQVGTKMASLRWTFRFNDWKPTREQWLRANRAVQPEERERIGRFVFQRDAKAAMSGRLLLRKAIATSLGIPFKEIDLQRTEKGKPFLRNAHPQLPLFNFNVSHQGHLAVLASEPIHQVGVDVMQIEYPRGSKTTEEFFETMNRQFTENEWLSIKESLDEWEQLAAFYRHWCLKESYVKAIGTGIGFSLQRLDFHVQSTLNPGCSVSDTKVYVDGKLEESWLFQETMIGSKHCIAVALHQVSSDHSLPTSSPQKFEELNFESLIEGSEELSMVDEELWNSFSKKESLPRGAKS</sequence>
<dbReference type="InterPro" id="IPR050559">
    <property type="entry name" value="P-Pant_transferase_sf"/>
</dbReference>
<feature type="domain" description="4'-phosphopantetheinyl transferase N-terminal" evidence="10">
    <location>
        <begin position="18"/>
        <end position="114"/>
    </location>
</feature>
<dbReference type="EnsemblMetazoa" id="CapteT153312">
    <property type="protein sequence ID" value="CapteP153312"/>
    <property type="gene ID" value="CapteG153312"/>
</dbReference>
<dbReference type="HOGENOM" id="CLU_057011_3_0_1"/>
<comment type="catalytic activity">
    <reaction evidence="7">
        <text>apo-[ACP] + CoA = holo-[ACP] + adenosine 3',5'-bisphosphate + H(+)</text>
        <dbReference type="Rhea" id="RHEA:12068"/>
        <dbReference type="Rhea" id="RHEA-COMP:9685"/>
        <dbReference type="Rhea" id="RHEA-COMP:9690"/>
        <dbReference type="ChEBI" id="CHEBI:15378"/>
        <dbReference type="ChEBI" id="CHEBI:29999"/>
        <dbReference type="ChEBI" id="CHEBI:57287"/>
        <dbReference type="ChEBI" id="CHEBI:58343"/>
        <dbReference type="ChEBI" id="CHEBI:64479"/>
        <dbReference type="EC" id="2.7.8.7"/>
    </reaction>
    <physiologicalReaction direction="left-to-right" evidence="7">
        <dbReference type="Rhea" id="RHEA:12069"/>
    </physiologicalReaction>
</comment>
<dbReference type="PANTHER" id="PTHR12215:SF10">
    <property type="entry name" value="L-AMINOADIPATE-SEMIALDEHYDE DEHYDROGENASE-PHOSPHOPANTETHEINYL TRANSFERASE"/>
    <property type="match status" value="1"/>
</dbReference>
<evidence type="ECO:0000256" key="8">
    <source>
        <dbReference type="ARBA" id="ARBA00048794"/>
    </source>
</evidence>
<evidence type="ECO:0000313" key="11">
    <source>
        <dbReference type="EMBL" id="ELU17821.1"/>
    </source>
</evidence>
<dbReference type="PANTHER" id="PTHR12215">
    <property type="entry name" value="PHOSPHOPANTETHEINE TRANSFERASE"/>
    <property type="match status" value="1"/>
</dbReference>
<dbReference type="AlphaFoldDB" id="R7VKZ3"/>
<reference evidence="11 13" key="2">
    <citation type="journal article" date="2013" name="Nature">
        <title>Insights into bilaterian evolution from three spiralian genomes.</title>
        <authorList>
            <person name="Simakov O."/>
            <person name="Marletaz F."/>
            <person name="Cho S.J."/>
            <person name="Edsinger-Gonzales E."/>
            <person name="Havlak P."/>
            <person name="Hellsten U."/>
            <person name="Kuo D.H."/>
            <person name="Larsson T."/>
            <person name="Lv J."/>
            <person name="Arendt D."/>
            <person name="Savage R."/>
            <person name="Osoegawa K."/>
            <person name="de Jong P."/>
            <person name="Grimwood J."/>
            <person name="Chapman J.A."/>
            <person name="Shapiro H."/>
            <person name="Aerts A."/>
            <person name="Otillar R.P."/>
            <person name="Terry A.Y."/>
            <person name="Boore J.L."/>
            <person name="Grigoriev I.V."/>
            <person name="Lindberg D.R."/>
            <person name="Seaver E.C."/>
            <person name="Weisblat D.A."/>
            <person name="Putnam N.H."/>
            <person name="Rokhsar D.S."/>
        </authorList>
    </citation>
    <scope>NUCLEOTIDE SEQUENCE</scope>
    <source>
        <strain evidence="11 13">I ESC-2004</strain>
    </source>
</reference>
<dbReference type="Gene3D" id="3.90.470.20">
    <property type="entry name" value="4'-phosphopantetheinyl transferase domain"/>
    <property type="match status" value="2"/>
</dbReference>
<dbReference type="EC" id="2.7.8.7" evidence="2"/>
<gene>
    <name evidence="11" type="ORF">CAPTEDRAFT_153312</name>
</gene>
<evidence type="ECO:0000259" key="10">
    <source>
        <dbReference type="Pfam" id="PF22624"/>
    </source>
</evidence>
<dbReference type="Proteomes" id="UP000014760">
    <property type="component" value="Unassembled WGS sequence"/>
</dbReference>
<evidence type="ECO:0000313" key="13">
    <source>
        <dbReference type="Proteomes" id="UP000014760"/>
    </source>
</evidence>
<evidence type="ECO:0000256" key="2">
    <source>
        <dbReference type="ARBA" id="ARBA00013172"/>
    </source>
</evidence>
<evidence type="ECO:0000256" key="1">
    <source>
        <dbReference type="ARBA" id="ARBA00006195"/>
    </source>
</evidence>
<dbReference type="STRING" id="283909.R7VKZ3"/>
<dbReference type="OrthoDB" id="26719at2759"/>
<dbReference type="InterPro" id="IPR037143">
    <property type="entry name" value="4-PPantetheinyl_Trfase_dom_sf"/>
</dbReference>
<comment type="catalytic activity">
    <reaction evidence="8">
        <text>apo-[ACP] + acetyl-CoA = acetyl-[ACP] + adenosine 3',5'-bisphosphate + H(+)</text>
        <dbReference type="Rhea" id="RHEA:46564"/>
        <dbReference type="Rhea" id="RHEA-COMP:9621"/>
        <dbReference type="Rhea" id="RHEA-COMP:9690"/>
        <dbReference type="ChEBI" id="CHEBI:15378"/>
        <dbReference type="ChEBI" id="CHEBI:29999"/>
        <dbReference type="ChEBI" id="CHEBI:57288"/>
        <dbReference type="ChEBI" id="CHEBI:58343"/>
        <dbReference type="ChEBI" id="CHEBI:78446"/>
    </reaction>
    <physiologicalReaction direction="left-to-right" evidence="8">
        <dbReference type="Rhea" id="RHEA:46565"/>
    </physiologicalReaction>
</comment>
<evidence type="ECO:0000256" key="6">
    <source>
        <dbReference type="ARBA" id="ARBA00033443"/>
    </source>
</evidence>
<dbReference type="Pfam" id="PF22624">
    <property type="entry name" value="AASDHPPT_N"/>
    <property type="match status" value="1"/>
</dbReference>
<evidence type="ECO:0000313" key="12">
    <source>
        <dbReference type="EnsemblMetazoa" id="CapteP153312"/>
    </source>
</evidence>
<dbReference type="Pfam" id="PF01648">
    <property type="entry name" value="ACPS"/>
    <property type="match status" value="1"/>
</dbReference>
<protein>
    <recommendedName>
        <fullName evidence="3">L-aminoadipate-semialdehyde dehydrogenase-phosphopantetheinyl transferase</fullName>
        <ecNumber evidence="2">2.7.8.7</ecNumber>
    </recommendedName>
    <alternativeName>
        <fullName evidence="5">4'-phosphopantetheinyl transferase</fullName>
    </alternativeName>
    <alternativeName>
        <fullName evidence="6">Alpha-aminoadipic semialdehyde dehydrogenase-phosphopantetheinyl transferase</fullName>
    </alternativeName>
</protein>
<evidence type="ECO:0000256" key="5">
    <source>
        <dbReference type="ARBA" id="ARBA00030484"/>
    </source>
</evidence>